<dbReference type="Pfam" id="PF05721">
    <property type="entry name" value="PhyH"/>
    <property type="match status" value="1"/>
</dbReference>
<dbReference type="InterPro" id="IPR008775">
    <property type="entry name" value="Phytyl_CoA_dOase-like"/>
</dbReference>
<keyword evidence="2" id="KW-0223">Dioxygenase</keyword>
<dbReference type="EMBL" id="NHON01000046">
    <property type="protein sequence ID" value="OWJ64947.1"/>
    <property type="molecule type" value="Genomic_DNA"/>
</dbReference>
<proteinExistence type="predicted"/>
<dbReference type="Gene3D" id="2.60.120.620">
    <property type="entry name" value="q2cbj1_9rhob like domain"/>
    <property type="match status" value="1"/>
</dbReference>
<dbReference type="STRING" id="1122125.GCA_000423185_04178"/>
<accession>A0A211ZIQ2</accession>
<evidence type="ECO:0000313" key="3">
    <source>
        <dbReference type="Proteomes" id="UP000196655"/>
    </source>
</evidence>
<dbReference type="RefSeq" id="WP_088153181.1">
    <property type="nucleotide sequence ID" value="NZ_NHON01000046.1"/>
</dbReference>
<sequence length="284" mass="31423">MKIFTQETLDPEAIVAELLDGPGAVLLRGLFTPGEIAEARAVVMRESEDAAPKVTHFQGAAEQEGRIALQRRVWNLLAKGEVFSRMAAHPALMAVMRAFLGTEFIMGSIAANRILPGGPGQEPHIDYPYWDMHKPESHPVRINGAFPLNAQATILLDPFTEETGATAYVPGTQKALRYPAESDRFHERCSRMLGEPGDTVVFFGAVWHCAMPNRSRQERSAILIQYLPKFVKPMEDMPAALPRAFVEQASPELRQLLGLNYPYPEVLDAAKAGNAEGRRMMTAR</sequence>
<reference evidence="3" key="1">
    <citation type="submission" date="2017-05" db="EMBL/GenBank/DDBJ databases">
        <authorList>
            <person name="Macchi M."/>
            <person name="Festa S."/>
            <person name="Coppotelli B.M."/>
            <person name="Morelli I.S."/>
        </authorList>
    </citation>
    <scope>NUCLEOTIDE SEQUENCE [LARGE SCALE GENOMIC DNA]</scope>
    <source>
        <strain evidence="3">I</strain>
    </source>
</reference>
<dbReference type="PANTHER" id="PTHR20883:SF48">
    <property type="entry name" value="ECTOINE DIOXYGENASE"/>
    <property type="match status" value="1"/>
</dbReference>
<comment type="caution">
    <text evidence="2">The sequence shown here is derived from an EMBL/GenBank/DDBJ whole genome shotgun (WGS) entry which is preliminary data.</text>
</comment>
<keyword evidence="2" id="KW-0560">Oxidoreductase</keyword>
<dbReference type="GO" id="GO:0016706">
    <property type="term" value="F:2-oxoglutarate-dependent dioxygenase activity"/>
    <property type="evidence" value="ECO:0007669"/>
    <property type="project" value="UniProtKB-ARBA"/>
</dbReference>
<dbReference type="Proteomes" id="UP000196655">
    <property type="component" value="Unassembled WGS sequence"/>
</dbReference>
<organism evidence="2 3">
    <name type="scientific">Inquilinus limosus</name>
    <dbReference type="NCBI Taxonomy" id="171674"/>
    <lineage>
        <taxon>Bacteria</taxon>
        <taxon>Pseudomonadati</taxon>
        <taxon>Pseudomonadota</taxon>
        <taxon>Alphaproteobacteria</taxon>
        <taxon>Rhodospirillales</taxon>
        <taxon>Rhodospirillaceae</taxon>
        <taxon>Inquilinus</taxon>
    </lineage>
</organism>
<comment type="cofactor">
    <cofactor evidence="1">
        <name>Fe(2+)</name>
        <dbReference type="ChEBI" id="CHEBI:29033"/>
    </cofactor>
</comment>
<name>A0A211ZIQ2_9PROT</name>
<dbReference type="GO" id="GO:0005506">
    <property type="term" value="F:iron ion binding"/>
    <property type="evidence" value="ECO:0007669"/>
    <property type="project" value="UniProtKB-ARBA"/>
</dbReference>
<dbReference type="OrthoDB" id="9796766at2"/>
<dbReference type="PANTHER" id="PTHR20883">
    <property type="entry name" value="PHYTANOYL-COA DIOXYGENASE DOMAIN CONTAINING 1"/>
    <property type="match status" value="1"/>
</dbReference>
<keyword evidence="3" id="KW-1185">Reference proteome</keyword>
<evidence type="ECO:0000313" key="2">
    <source>
        <dbReference type="EMBL" id="OWJ64947.1"/>
    </source>
</evidence>
<dbReference type="AlphaFoldDB" id="A0A211ZIQ2"/>
<gene>
    <name evidence="2" type="ORF">BWR60_22045</name>
</gene>
<evidence type="ECO:0000256" key="1">
    <source>
        <dbReference type="ARBA" id="ARBA00001954"/>
    </source>
</evidence>
<dbReference type="SUPFAM" id="SSF51197">
    <property type="entry name" value="Clavaminate synthase-like"/>
    <property type="match status" value="1"/>
</dbReference>
<protein>
    <submittedName>
        <fullName evidence="2">Phytanoyl-CoA dioxygenase</fullName>
    </submittedName>
</protein>